<sequence>CQINSITDDGTFHAVGLAVGKKLSTFYSIIFFNNNINSTQGLIH</sequence>
<dbReference type="EMBL" id="UINC01081192">
    <property type="protein sequence ID" value="SVC24807.1"/>
    <property type="molecule type" value="Genomic_DNA"/>
</dbReference>
<name>A0A382KPG4_9ZZZZ</name>
<organism evidence="1">
    <name type="scientific">marine metagenome</name>
    <dbReference type="NCBI Taxonomy" id="408172"/>
    <lineage>
        <taxon>unclassified sequences</taxon>
        <taxon>metagenomes</taxon>
        <taxon>ecological metagenomes</taxon>
    </lineage>
</organism>
<proteinExistence type="predicted"/>
<evidence type="ECO:0000313" key="1">
    <source>
        <dbReference type="EMBL" id="SVC24807.1"/>
    </source>
</evidence>
<protein>
    <submittedName>
        <fullName evidence="1">Uncharacterized protein</fullName>
    </submittedName>
</protein>
<gene>
    <name evidence="1" type="ORF">METZ01_LOCUS277661</name>
</gene>
<accession>A0A382KPG4</accession>
<reference evidence="1" key="1">
    <citation type="submission" date="2018-05" db="EMBL/GenBank/DDBJ databases">
        <authorList>
            <person name="Lanie J.A."/>
            <person name="Ng W.-L."/>
            <person name="Kazmierczak K.M."/>
            <person name="Andrzejewski T.M."/>
            <person name="Davidsen T.M."/>
            <person name="Wayne K.J."/>
            <person name="Tettelin H."/>
            <person name="Glass J.I."/>
            <person name="Rusch D."/>
            <person name="Podicherti R."/>
            <person name="Tsui H.-C.T."/>
            <person name="Winkler M.E."/>
        </authorList>
    </citation>
    <scope>NUCLEOTIDE SEQUENCE</scope>
</reference>
<feature type="non-terminal residue" evidence="1">
    <location>
        <position position="1"/>
    </location>
</feature>
<dbReference type="AlphaFoldDB" id="A0A382KPG4"/>